<evidence type="ECO:0000256" key="8">
    <source>
        <dbReference type="ARBA" id="ARBA00022989"/>
    </source>
</evidence>
<name>A0A0G3BM45_9BURK</name>
<keyword evidence="5 11" id="KW-1003">Cell membrane</keyword>
<evidence type="ECO:0000256" key="1">
    <source>
        <dbReference type="ARBA" id="ARBA00004651"/>
    </source>
</evidence>
<dbReference type="NCBIfam" id="TIGR00810">
    <property type="entry name" value="secG"/>
    <property type="match status" value="1"/>
</dbReference>
<keyword evidence="4 11" id="KW-0813">Transport</keyword>
<evidence type="ECO:0000256" key="10">
    <source>
        <dbReference type="ARBA" id="ARBA00023136"/>
    </source>
</evidence>
<evidence type="ECO:0000256" key="3">
    <source>
        <dbReference type="ARBA" id="ARBA00017876"/>
    </source>
</evidence>
<dbReference type="GO" id="GO:0043952">
    <property type="term" value="P:protein transport by the Sec complex"/>
    <property type="evidence" value="ECO:0007669"/>
    <property type="project" value="TreeGrafter"/>
</dbReference>
<evidence type="ECO:0000256" key="9">
    <source>
        <dbReference type="ARBA" id="ARBA00023010"/>
    </source>
</evidence>
<dbReference type="EMBL" id="CP011371">
    <property type="protein sequence ID" value="AKJ28426.1"/>
    <property type="molecule type" value="Genomic_DNA"/>
</dbReference>
<sequence>MQFLTTVILVVQLLSALGMIGLVLVQHGKGADMGASFGSGASGSLFGATGSANFLSRTTAVLATVFFICTLALAYLSSSRPAEAPAATVLERAPAQAPAASASGASQIPGAAPAASAVEAPASAAVVPAPAASGAAQIPTK</sequence>
<evidence type="ECO:0000256" key="2">
    <source>
        <dbReference type="ARBA" id="ARBA00008445"/>
    </source>
</evidence>
<dbReference type="GO" id="GO:0005886">
    <property type="term" value="C:plasma membrane"/>
    <property type="evidence" value="ECO:0007669"/>
    <property type="project" value="UniProtKB-SubCell"/>
</dbReference>
<keyword evidence="8 11" id="KW-1133">Transmembrane helix</keyword>
<evidence type="ECO:0000256" key="6">
    <source>
        <dbReference type="ARBA" id="ARBA00022692"/>
    </source>
</evidence>
<comment type="function">
    <text evidence="11">Involved in protein export. Participates in an early event of protein translocation.</text>
</comment>
<dbReference type="PANTHER" id="PTHR34182">
    <property type="entry name" value="PROTEIN-EXPORT MEMBRANE PROTEIN SECG"/>
    <property type="match status" value="1"/>
</dbReference>
<keyword evidence="13" id="KW-1185">Reference proteome</keyword>
<keyword evidence="6 11" id="KW-0812">Transmembrane</keyword>
<dbReference type="PANTHER" id="PTHR34182:SF1">
    <property type="entry name" value="PROTEIN-EXPORT MEMBRANE PROTEIN SECG"/>
    <property type="match status" value="1"/>
</dbReference>
<feature type="transmembrane region" description="Helical" evidence="11">
    <location>
        <begin position="54"/>
        <end position="76"/>
    </location>
</feature>
<keyword evidence="9 11" id="KW-0811">Translocation</keyword>
<evidence type="ECO:0000313" key="13">
    <source>
        <dbReference type="Proteomes" id="UP000035352"/>
    </source>
</evidence>
<dbReference type="InterPro" id="IPR004692">
    <property type="entry name" value="SecG"/>
</dbReference>
<dbReference type="RefSeq" id="WP_047194286.1">
    <property type="nucleotide sequence ID" value="NZ_CP011371.1"/>
</dbReference>
<protein>
    <recommendedName>
        <fullName evidence="3 11">Protein-export membrane protein SecG</fullName>
    </recommendedName>
</protein>
<comment type="caution">
    <text evidence="11">Lacks conserved residue(s) required for the propagation of feature annotation.</text>
</comment>
<dbReference type="Pfam" id="PF03840">
    <property type="entry name" value="SecG"/>
    <property type="match status" value="1"/>
</dbReference>
<organism evidence="12 13">
    <name type="scientific">Caldimonas brevitalea</name>
    <dbReference type="NCBI Taxonomy" id="413882"/>
    <lineage>
        <taxon>Bacteria</taxon>
        <taxon>Pseudomonadati</taxon>
        <taxon>Pseudomonadota</taxon>
        <taxon>Betaproteobacteria</taxon>
        <taxon>Burkholderiales</taxon>
        <taxon>Sphaerotilaceae</taxon>
        <taxon>Caldimonas</taxon>
    </lineage>
</organism>
<dbReference type="GO" id="GO:0065002">
    <property type="term" value="P:intracellular protein transmembrane transport"/>
    <property type="evidence" value="ECO:0007669"/>
    <property type="project" value="TreeGrafter"/>
</dbReference>
<comment type="subcellular location">
    <subcellularLocation>
        <location evidence="1 11">Cell membrane</location>
        <topology evidence="1 11">Multi-pass membrane protein</topology>
    </subcellularLocation>
</comment>
<proteinExistence type="inferred from homology"/>
<gene>
    <name evidence="12" type="primary">secG</name>
    <name evidence="12" type="ORF">AAW51_1735</name>
</gene>
<dbReference type="STRING" id="413882.AAW51_1735"/>
<dbReference type="KEGG" id="pbh:AAW51_1735"/>
<dbReference type="GO" id="GO:0015450">
    <property type="term" value="F:protein-transporting ATPase activity"/>
    <property type="evidence" value="ECO:0007669"/>
    <property type="project" value="UniProtKB-UniRule"/>
</dbReference>
<dbReference type="OrthoDB" id="8566211at2"/>
<dbReference type="PATRIC" id="fig|413882.6.peg.1824"/>
<evidence type="ECO:0000256" key="11">
    <source>
        <dbReference type="RuleBase" id="RU365087"/>
    </source>
</evidence>
<dbReference type="Proteomes" id="UP000035352">
    <property type="component" value="Chromosome"/>
</dbReference>
<evidence type="ECO:0000313" key="12">
    <source>
        <dbReference type="EMBL" id="AKJ28426.1"/>
    </source>
</evidence>
<keyword evidence="10 11" id="KW-0472">Membrane</keyword>
<dbReference type="PRINTS" id="PR01651">
    <property type="entry name" value="SECGEXPORT"/>
</dbReference>
<dbReference type="GO" id="GO:0009306">
    <property type="term" value="P:protein secretion"/>
    <property type="evidence" value="ECO:0007669"/>
    <property type="project" value="UniProtKB-UniRule"/>
</dbReference>
<accession>A0A0G3BM45</accession>
<evidence type="ECO:0000256" key="7">
    <source>
        <dbReference type="ARBA" id="ARBA00022927"/>
    </source>
</evidence>
<evidence type="ECO:0000256" key="5">
    <source>
        <dbReference type="ARBA" id="ARBA00022475"/>
    </source>
</evidence>
<dbReference type="AlphaFoldDB" id="A0A0G3BM45"/>
<evidence type="ECO:0000256" key="4">
    <source>
        <dbReference type="ARBA" id="ARBA00022448"/>
    </source>
</evidence>
<keyword evidence="7 11" id="KW-0653">Protein transport</keyword>
<comment type="similarity">
    <text evidence="2 11">Belongs to the SecG family.</text>
</comment>
<reference evidence="12 13" key="1">
    <citation type="submission" date="2015-05" db="EMBL/GenBank/DDBJ databases">
        <authorList>
            <person name="Tang B."/>
            <person name="Yu Y."/>
        </authorList>
    </citation>
    <scope>NUCLEOTIDE SEQUENCE [LARGE SCALE GENOMIC DNA]</scope>
    <source>
        <strain evidence="12 13">DSM 7029</strain>
    </source>
</reference>